<dbReference type="SMART" id="SM00530">
    <property type="entry name" value="HTH_XRE"/>
    <property type="match status" value="1"/>
</dbReference>
<dbReference type="CDD" id="cd00093">
    <property type="entry name" value="HTH_XRE"/>
    <property type="match status" value="1"/>
</dbReference>
<evidence type="ECO:0000259" key="1">
    <source>
        <dbReference type="PROSITE" id="PS50943"/>
    </source>
</evidence>
<dbReference type="Pfam" id="PF01381">
    <property type="entry name" value="HTH_3"/>
    <property type="match status" value="1"/>
</dbReference>
<evidence type="ECO:0000313" key="3">
    <source>
        <dbReference type="Proteomes" id="UP000199749"/>
    </source>
</evidence>
<reference evidence="2 3" key="1">
    <citation type="submission" date="2017-07" db="EMBL/GenBank/DDBJ databases">
        <title>Lactobacillus curvatus MRS6 whole genome.</title>
        <authorList>
            <person name="Jans C."/>
            <person name="Lagler S."/>
            <person name="Lacroix C."/>
            <person name="Meile L."/>
            <person name="Stevens M.J.A."/>
        </authorList>
    </citation>
    <scope>NUCLEOTIDE SEQUENCE [LARGE SCALE GENOMIC DNA]</scope>
    <source>
        <strain evidence="2 3">MRS6</strain>
    </source>
</reference>
<dbReference type="InterPro" id="IPR053163">
    <property type="entry name" value="HTH-type_regulator_Rgg"/>
</dbReference>
<accession>A0AAC9UMS3</accession>
<dbReference type="EMBL" id="CP022474">
    <property type="protein sequence ID" value="ASN59457.1"/>
    <property type="molecule type" value="Genomic_DNA"/>
</dbReference>
<dbReference type="InterPro" id="IPR001387">
    <property type="entry name" value="Cro/C1-type_HTH"/>
</dbReference>
<dbReference type="PANTHER" id="PTHR37038">
    <property type="entry name" value="TRANSCRIPTIONAL REGULATOR-RELATED"/>
    <property type="match status" value="1"/>
</dbReference>
<dbReference type="GO" id="GO:0003677">
    <property type="term" value="F:DNA binding"/>
    <property type="evidence" value="ECO:0007669"/>
    <property type="project" value="InterPro"/>
</dbReference>
<feature type="domain" description="HTH cro/C1-type" evidence="1">
    <location>
        <begin position="9"/>
        <end position="62"/>
    </location>
</feature>
<name>A0AAC9UMS3_LATCU</name>
<sequence length="335" mass="38650">MQMTIGEIVSFYRKYQNLTQSELAEGICTQGTISLIEKGLRIPSVELVTMISTKLGISLDVFESNNFYAPQERYVTMLLNQLESLVNCRDYAKMSPLLTEDILNQYCNNPITKQQFLCYQGIYVNYYEKKPLKALEIYRQALQETNITAFSTIFDLPKHKKQFSKIETLLISGAASCYYLTAHYEKAATLFKIAYRNIDYIDRQLSTQILGTIYYNACKNLKALGEYDEAVELAEKGILFESDRKTIYRSAEIFFELGEISTLQNNLIKAEQYYIRAMYLSFTTNNDHFLRLLLIALKKKLHLPILQENILMFEKSFSTPNELKNATSLSFNVGS</sequence>
<dbReference type="SUPFAM" id="SSF47413">
    <property type="entry name" value="lambda repressor-like DNA-binding domains"/>
    <property type="match status" value="1"/>
</dbReference>
<proteinExistence type="predicted"/>
<dbReference type="Gene3D" id="1.25.40.10">
    <property type="entry name" value="Tetratricopeptide repeat domain"/>
    <property type="match status" value="1"/>
</dbReference>
<gene>
    <name evidence="2" type="ORF">CG419_01940</name>
</gene>
<dbReference type="InterPro" id="IPR011990">
    <property type="entry name" value="TPR-like_helical_dom_sf"/>
</dbReference>
<organism evidence="2 3">
    <name type="scientific">Latilactobacillus curvatus</name>
    <name type="common">Lactobacillus curvatus</name>
    <dbReference type="NCBI Taxonomy" id="28038"/>
    <lineage>
        <taxon>Bacteria</taxon>
        <taxon>Bacillati</taxon>
        <taxon>Bacillota</taxon>
        <taxon>Bacilli</taxon>
        <taxon>Lactobacillales</taxon>
        <taxon>Lactobacillaceae</taxon>
        <taxon>Latilactobacillus</taxon>
    </lineage>
</organism>
<dbReference type="SUPFAM" id="SSF48452">
    <property type="entry name" value="TPR-like"/>
    <property type="match status" value="1"/>
</dbReference>
<dbReference type="InterPro" id="IPR010982">
    <property type="entry name" value="Lambda_DNA-bd_dom_sf"/>
</dbReference>
<dbReference type="PROSITE" id="PS50943">
    <property type="entry name" value="HTH_CROC1"/>
    <property type="match status" value="1"/>
</dbReference>
<evidence type="ECO:0000313" key="2">
    <source>
        <dbReference type="EMBL" id="ASN59457.1"/>
    </source>
</evidence>
<dbReference type="Proteomes" id="UP000199749">
    <property type="component" value="Chromosome"/>
</dbReference>
<protein>
    <recommendedName>
        <fullName evidence="1">HTH cro/C1-type domain-containing protein</fullName>
    </recommendedName>
</protein>
<dbReference type="AlphaFoldDB" id="A0AAC9UMS3"/>
<dbReference type="PANTHER" id="PTHR37038:SF14">
    <property type="entry name" value="TRANSCRIPTIONAL ACTIVATOR"/>
    <property type="match status" value="1"/>
</dbReference>